<evidence type="ECO:0000313" key="1">
    <source>
        <dbReference type="EMBL" id="HJG80435.1"/>
    </source>
</evidence>
<protein>
    <submittedName>
        <fullName evidence="1">DUF4276 family protein</fullName>
    </submittedName>
</protein>
<reference evidence="1" key="2">
    <citation type="submission" date="2021-09" db="EMBL/GenBank/DDBJ databases">
        <authorList>
            <person name="Gilroy R."/>
        </authorList>
    </citation>
    <scope>NUCLEOTIDE SEQUENCE</scope>
    <source>
        <strain evidence="1">ChiGjej5B5-7349</strain>
    </source>
</reference>
<name>A0A921MEC4_9MICO</name>
<accession>A0A921MEC4</accession>
<dbReference type="EMBL" id="DYUK01000181">
    <property type="protein sequence ID" value="HJG80435.1"/>
    <property type="molecule type" value="Genomic_DNA"/>
</dbReference>
<organism evidence="1 2">
    <name type="scientific">Brevibacterium senegalense</name>
    <dbReference type="NCBI Taxonomy" id="1033736"/>
    <lineage>
        <taxon>Bacteria</taxon>
        <taxon>Bacillati</taxon>
        <taxon>Actinomycetota</taxon>
        <taxon>Actinomycetes</taxon>
        <taxon>Micrococcales</taxon>
        <taxon>Brevibacteriaceae</taxon>
        <taxon>Brevibacterium</taxon>
    </lineage>
</organism>
<comment type="caution">
    <text evidence="1">The sequence shown here is derived from an EMBL/GenBank/DDBJ whole genome shotgun (WGS) entry which is preliminary data.</text>
</comment>
<reference evidence="1" key="1">
    <citation type="journal article" date="2021" name="PeerJ">
        <title>Extensive microbial diversity within the chicken gut microbiome revealed by metagenomics and culture.</title>
        <authorList>
            <person name="Gilroy R."/>
            <person name="Ravi A."/>
            <person name="Getino M."/>
            <person name="Pursley I."/>
            <person name="Horton D.L."/>
            <person name="Alikhan N.F."/>
            <person name="Baker D."/>
            <person name="Gharbi K."/>
            <person name="Hall N."/>
            <person name="Watson M."/>
            <person name="Adriaenssens E.M."/>
            <person name="Foster-Nyarko E."/>
            <person name="Jarju S."/>
            <person name="Secka A."/>
            <person name="Antonio M."/>
            <person name="Oren A."/>
            <person name="Chaudhuri R.R."/>
            <person name="La Ragione R."/>
            <person name="Hildebrand F."/>
            <person name="Pallen M.J."/>
        </authorList>
    </citation>
    <scope>NUCLEOTIDE SEQUENCE</scope>
    <source>
        <strain evidence="1">ChiGjej5B5-7349</strain>
    </source>
</reference>
<dbReference type="AlphaFoldDB" id="A0A921MEC4"/>
<proteinExistence type="predicted"/>
<sequence>MTGNTITFALVREGPTDDGLVRLIREVIIACVDDGAVVIGEPRDYKGRPASQVIAVRDETGPDVDLLFVHHDSDARDDSGVVSEIAAAAQEFPRPDSVVAVIPVQETEAWLLADEELIQSVVGRAKTTMSRRDLGIPALDQVENTASPKEVLEQALVAATKESGRARKRTKSKFSDLRTAIMDFLDIDGPLAELPSWRRFRESTESAVANL</sequence>
<gene>
    <name evidence="1" type="ORF">K8V08_08490</name>
</gene>
<evidence type="ECO:0000313" key="2">
    <source>
        <dbReference type="Proteomes" id="UP000784435"/>
    </source>
</evidence>
<dbReference type="Proteomes" id="UP000784435">
    <property type="component" value="Unassembled WGS sequence"/>
</dbReference>